<sequence>MLAMIPSSSTTHGGWIPGNPQSTNGRSSELFIQFSSPRPSHHVKVESCSPPSAGDGRHRGGGGCGGDDPVAVAKKLKHNASERDRRKKMNSLYTSLRCLLPSTNRTKTMSNPATISRALKYIPELRQHVEELRRRKQGLETKINAITHDQQKQVRKNKEAPWMGCSSCAVNWLRENEALLQLTSNDTFKLKFSQILHSLDEDELLVKTVSTFQSFDGRHFVTLLVQAKPNTPSRVLQEILNRKF</sequence>
<dbReference type="SMART" id="SM00353">
    <property type="entry name" value="HLH"/>
    <property type="match status" value="1"/>
</dbReference>
<dbReference type="GO" id="GO:0000977">
    <property type="term" value="F:RNA polymerase II transcription regulatory region sequence-specific DNA binding"/>
    <property type="evidence" value="ECO:0007669"/>
    <property type="project" value="TreeGrafter"/>
</dbReference>
<dbReference type="Proteomes" id="UP000504609">
    <property type="component" value="Unplaced"/>
</dbReference>
<feature type="domain" description="BHLH" evidence="8">
    <location>
        <begin position="73"/>
        <end position="125"/>
    </location>
</feature>
<gene>
    <name evidence="10" type="primary">LOC111432509</name>
</gene>
<keyword evidence="4" id="KW-0804">Transcription</keyword>
<dbReference type="KEGG" id="cmos:111432509"/>
<dbReference type="SUPFAM" id="SSF47459">
    <property type="entry name" value="HLH, helix-loop-helix DNA-binding domain"/>
    <property type="match status" value="1"/>
</dbReference>
<dbReference type="GO" id="GO:0010106">
    <property type="term" value="P:cellular response to iron ion starvation"/>
    <property type="evidence" value="ECO:0007669"/>
    <property type="project" value="UniProtKB-ARBA"/>
</dbReference>
<feature type="compositionally biased region" description="Polar residues" evidence="7">
    <location>
        <begin position="1"/>
        <end position="12"/>
    </location>
</feature>
<evidence type="ECO:0000313" key="9">
    <source>
        <dbReference type="Proteomes" id="UP000504609"/>
    </source>
</evidence>
<evidence type="ECO:0000313" key="10">
    <source>
        <dbReference type="RefSeq" id="XP_022925194.1"/>
    </source>
</evidence>
<reference evidence="10" key="1">
    <citation type="submission" date="2025-08" db="UniProtKB">
        <authorList>
            <consortium name="RefSeq"/>
        </authorList>
    </citation>
    <scope>IDENTIFICATION</scope>
    <source>
        <tissue evidence="10">Young leaves</tissue>
    </source>
</reference>
<evidence type="ECO:0000256" key="6">
    <source>
        <dbReference type="SAM" id="Coils"/>
    </source>
</evidence>
<feature type="coiled-coil region" evidence="6">
    <location>
        <begin position="122"/>
        <end position="149"/>
    </location>
</feature>
<comment type="subcellular location">
    <subcellularLocation>
        <location evidence="1">Nucleus</location>
    </subcellularLocation>
</comment>
<dbReference type="AlphaFoldDB" id="A0A6J1EBF8"/>
<keyword evidence="2" id="KW-0805">Transcription regulation</keyword>
<proteinExistence type="predicted"/>
<dbReference type="InterPro" id="IPR015660">
    <property type="entry name" value="MASH1/Ascl1a-like"/>
</dbReference>
<dbReference type="Gene3D" id="4.10.280.10">
    <property type="entry name" value="Helix-loop-helix DNA-binding domain"/>
    <property type="match status" value="1"/>
</dbReference>
<dbReference type="GO" id="GO:0046983">
    <property type="term" value="F:protein dimerization activity"/>
    <property type="evidence" value="ECO:0007669"/>
    <property type="project" value="InterPro"/>
</dbReference>
<evidence type="ECO:0000256" key="1">
    <source>
        <dbReference type="ARBA" id="ARBA00004123"/>
    </source>
</evidence>
<keyword evidence="3" id="KW-0238">DNA-binding</keyword>
<dbReference type="GO" id="GO:0000981">
    <property type="term" value="F:DNA-binding transcription factor activity, RNA polymerase II-specific"/>
    <property type="evidence" value="ECO:0007669"/>
    <property type="project" value="TreeGrafter"/>
</dbReference>
<evidence type="ECO:0000256" key="3">
    <source>
        <dbReference type="ARBA" id="ARBA00023125"/>
    </source>
</evidence>
<dbReference type="InterPro" id="IPR036638">
    <property type="entry name" value="HLH_DNA-bd_sf"/>
</dbReference>
<dbReference type="Pfam" id="PF00010">
    <property type="entry name" value="HLH"/>
    <property type="match status" value="1"/>
</dbReference>
<dbReference type="PROSITE" id="PS50888">
    <property type="entry name" value="BHLH"/>
    <property type="match status" value="1"/>
</dbReference>
<dbReference type="PANTHER" id="PTHR13935:SF148">
    <property type="entry name" value="BHLH DOMAIN-CONTAINING PROTEIN"/>
    <property type="match status" value="1"/>
</dbReference>
<keyword evidence="5" id="KW-0539">Nucleus</keyword>
<organism evidence="9 10">
    <name type="scientific">Cucurbita moschata</name>
    <name type="common">Winter crookneck squash</name>
    <name type="synonym">Cucurbita pepo var. moschata</name>
    <dbReference type="NCBI Taxonomy" id="3662"/>
    <lineage>
        <taxon>Eukaryota</taxon>
        <taxon>Viridiplantae</taxon>
        <taxon>Streptophyta</taxon>
        <taxon>Embryophyta</taxon>
        <taxon>Tracheophyta</taxon>
        <taxon>Spermatophyta</taxon>
        <taxon>Magnoliopsida</taxon>
        <taxon>eudicotyledons</taxon>
        <taxon>Gunneridae</taxon>
        <taxon>Pentapetalae</taxon>
        <taxon>rosids</taxon>
        <taxon>fabids</taxon>
        <taxon>Cucurbitales</taxon>
        <taxon>Cucurbitaceae</taxon>
        <taxon>Cucurbiteae</taxon>
        <taxon>Cucurbita</taxon>
    </lineage>
</organism>
<dbReference type="GO" id="GO:0090575">
    <property type="term" value="C:RNA polymerase II transcription regulator complex"/>
    <property type="evidence" value="ECO:0007669"/>
    <property type="project" value="TreeGrafter"/>
</dbReference>
<evidence type="ECO:0000256" key="7">
    <source>
        <dbReference type="SAM" id="MobiDB-lite"/>
    </source>
</evidence>
<dbReference type="InterPro" id="IPR011598">
    <property type="entry name" value="bHLH_dom"/>
</dbReference>
<evidence type="ECO:0000256" key="4">
    <source>
        <dbReference type="ARBA" id="ARBA00023163"/>
    </source>
</evidence>
<dbReference type="PANTHER" id="PTHR13935">
    <property type="entry name" value="ACHAETE-SCUTE TRANSCRIPTION FACTOR-RELATED"/>
    <property type="match status" value="1"/>
</dbReference>
<accession>A0A6J1EBF8</accession>
<dbReference type="FunFam" id="4.10.280.10:FF:000074">
    <property type="entry name" value="Transcription factor ORG2"/>
    <property type="match status" value="1"/>
</dbReference>
<dbReference type="RefSeq" id="XP_022925194.1">
    <property type="nucleotide sequence ID" value="XM_023069426.1"/>
</dbReference>
<keyword evidence="9" id="KW-1185">Reference proteome</keyword>
<protein>
    <submittedName>
        <fullName evidence="10">Transcription factor bHLH101-like</fullName>
    </submittedName>
</protein>
<evidence type="ECO:0000256" key="5">
    <source>
        <dbReference type="ARBA" id="ARBA00023242"/>
    </source>
</evidence>
<evidence type="ECO:0000256" key="2">
    <source>
        <dbReference type="ARBA" id="ARBA00023015"/>
    </source>
</evidence>
<keyword evidence="6" id="KW-0175">Coiled coil</keyword>
<name>A0A6J1EBF8_CUCMO</name>
<feature type="region of interest" description="Disordered" evidence="7">
    <location>
        <begin position="1"/>
        <end position="69"/>
    </location>
</feature>
<evidence type="ECO:0000259" key="8">
    <source>
        <dbReference type="PROSITE" id="PS50888"/>
    </source>
</evidence>
<dbReference type="GeneID" id="111432509"/>